<evidence type="ECO:0000256" key="4">
    <source>
        <dbReference type="ARBA" id="ARBA00023125"/>
    </source>
</evidence>
<dbReference type="InterPro" id="IPR013325">
    <property type="entry name" value="RNA_pol_sigma_r2"/>
</dbReference>
<name>A0ABP8YDE4_9ACTN</name>
<keyword evidence="5" id="KW-0804">Transcription</keyword>
<proteinExistence type="inferred from homology"/>
<dbReference type="PANTHER" id="PTHR43133:SF50">
    <property type="entry name" value="ECF RNA POLYMERASE SIGMA FACTOR SIGM"/>
    <property type="match status" value="1"/>
</dbReference>
<dbReference type="SUPFAM" id="SSF88946">
    <property type="entry name" value="Sigma2 domain of RNA polymerase sigma factors"/>
    <property type="match status" value="1"/>
</dbReference>
<dbReference type="Pfam" id="PF04542">
    <property type="entry name" value="Sigma70_r2"/>
    <property type="match status" value="1"/>
</dbReference>
<sequence>MRDEERSTEFVEFTRTHRRDLMRTAGLLCAGDEAHAEDLVQTTLTKLYLSWARVRRADSPLAYARTSLTHLFIDETKRAHRRRETTSADPTLALAREPVRAGTDLELREAVLAALQSLGPRQRAVVVLRHWLDLDVAETAHVLGCSTGTVKSQNARALAHLRTVLETADHHLILEESP</sequence>
<dbReference type="PANTHER" id="PTHR43133">
    <property type="entry name" value="RNA POLYMERASE ECF-TYPE SIGMA FACTO"/>
    <property type="match status" value="1"/>
</dbReference>
<protein>
    <submittedName>
        <fullName evidence="8">SigE family RNA polymerase sigma factor</fullName>
    </submittedName>
</protein>
<feature type="domain" description="RNA polymerase sigma factor 70 region 4 type 2" evidence="7">
    <location>
        <begin position="108"/>
        <end position="161"/>
    </location>
</feature>
<dbReference type="Proteomes" id="UP001499882">
    <property type="component" value="Unassembled WGS sequence"/>
</dbReference>
<evidence type="ECO:0000259" key="7">
    <source>
        <dbReference type="Pfam" id="PF08281"/>
    </source>
</evidence>
<dbReference type="InterPro" id="IPR036388">
    <property type="entry name" value="WH-like_DNA-bd_sf"/>
</dbReference>
<dbReference type="NCBIfam" id="TIGR02983">
    <property type="entry name" value="SigE-fam_strep"/>
    <property type="match status" value="1"/>
</dbReference>
<gene>
    <name evidence="8" type="ORF">GCM10023350_06270</name>
</gene>
<dbReference type="InterPro" id="IPR007627">
    <property type="entry name" value="RNA_pol_sigma70_r2"/>
</dbReference>
<dbReference type="InterPro" id="IPR014284">
    <property type="entry name" value="RNA_pol_sigma-70_dom"/>
</dbReference>
<reference evidence="9" key="1">
    <citation type="journal article" date="2019" name="Int. J. Syst. Evol. Microbiol.">
        <title>The Global Catalogue of Microorganisms (GCM) 10K type strain sequencing project: providing services to taxonomists for standard genome sequencing and annotation.</title>
        <authorList>
            <consortium name="The Broad Institute Genomics Platform"/>
            <consortium name="The Broad Institute Genome Sequencing Center for Infectious Disease"/>
            <person name="Wu L."/>
            <person name="Ma J."/>
        </authorList>
    </citation>
    <scope>NUCLEOTIDE SEQUENCE [LARGE SCALE GENOMIC DNA]</scope>
    <source>
        <strain evidence="9">JCM 18532</strain>
    </source>
</reference>
<evidence type="ECO:0000256" key="5">
    <source>
        <dbReference type="ARBA" id="ARBA00023163"/>
    </source>
</evidence>
<keyword evidence="4" id="KW-0238">DNA-binding</keyword>
<keyword evidence="9" id="KW-1185">Reference proteome</keyword>
<keyword evidence="2" id="KW-0805">Transcription regulation</keyword>
<evidence type="ECO:0000313" key="9">
    <source>
        <dbReference type="Proteomes" id="UP001499882"/>
    </source>
</evidence>
<dbReference type="InterPro" id="IPR013324">
    <property type="entry name" value="RNA_pol_sigma_r3/r4-like"/>
</dbReference>
<dbReference type="Pfam" id="PF08281">
    <property type="entry name" value="Sigma70_r4_2"/>
    <property type="match status" value="1"/>
</dbReference>
<dbReference type="RefSeq" id="WP_345525110.1">
    <property type="nucleotide sequence ID" value="NZ_BAABKN010000005.1"/>
</dbReference>
<dbReference type="InterPro" id="IPR013249">
    <property type="entry name" value="RNA_pol_sigma70_r4_t2"/>
</dbReference>
<dbReference type="InterPro" id="IPR014325">
    <property type="entry name" value="RNA_pol_sigma-E_actinobac"/>
</dbReference>
<dbReference type="InterPro" id="IPR039425">
    <property type="entry name" value="RNA_pol_sigma-70-like"/>
</dbReference>
<comment type="similarity">
    <text evidence="1">Belongs to the sigma-70 factor family. ECF subfamily.</text>
</comment>
<evidence type="ECO:0000256" key="2">
    <source>
        <dbReference type="ARBA" id="ARBA00023015"/>
    </source>
</evidence>
<dbReference type="EMBL" id="BAABKN010000005">
    <property type="protein sequence ID" value="GAA4726285.1"/>
    <property type="molecule type" value="Genomic_DNA"/>
</dbReference>
<evidence type="ECO:0000313" key="8">
    <source>
        <dbReference type="EMBL" id="GAA4726285.1"/>
    </source>
</evidence>
<dbReference type="SUPFAM" id="SSF88659">
    <property type="entry name" value="Sigma3 and sigma4 domains of RNA polymerase sigma factors"/>
    <property type="match status" value="1"/>
</dbReference>
<evidence type="ECO:0000256" key="1">
    <source>
        <dbReference type="ARBA" id="ARBA00010641"/>
    </source>
</evidence>
<feature type="domain" description="RNA polymerase sigma-70 region 2" evidence="6">
    <location>
        <begin position="15"/>
        <end position="81"/>
    </location>
</feature>
<evidence type="ECO:0000256" key="3">
    <source>
        <dbReference type="ARBA" id="ARBA00023082"/>
    </source>
</evidence>
<organism evidence="8 9">
    <name type="scientific">Nocardioides endophyticus</name>
    <dbReference type="NCBI Taxonomy" id="1353775"/>
    <lineage>
        <taxon>Bacteria</taxon>
        <taxon>Bacillati</taxon>
        <taxon>Actinomycetota</taxon>
        <taxon>Actinomycetes</taxon>
        <taxon>Propionibacteriales</taxon>
        <taxon>Nocardioidaceae</taxon>
        <taxon>Nocardioides</taxon>
    </lineage>
</organism>
<keyword evidence="3" id="KW-0731">Sigma factor</keyword>
<evidence type="ECO:0000259" key="6">
    <source>
        <dbReference type="Pfam" id="PF04542"/>
    </source>
</evidence>
<dbReference type="Gene3D" id="1.10.10.10">
    <property type="entry name" value="Winged helix-like DNA-binding domain superfamily/Winged helix DNA-binding domain"/>
    <property type="match status" value="1"/>
</dbReference>
<dbReference type="CDD" id="cd06171">
    <property type="entry name" value="Sigma70_r4"/>
    <property type="match status" value="1"/>
</dbReference>
<dbReference type="Gene3D" id="1.10.1740.10">
    <property type="match status" value="1"/>
</dbReference>
<accession>A0ABP8YDE4</accession>
<dbReference type="NCBIfam" id="TIGR02937">
    <property type="entry name" value="sigma70-ECF"/>
    <property type="match status" value="1"/>
</dbReference>
<comment type="caution">
    <text evidence="8">The sequence shown here is derived from an EMBL/GenBank/DDBJ whole genome shotgun (WGS) entry which is preliminary data.</text>
</comment>